<organism evidence="5 6">
    <name type="scientific">Diploscapter pachys</name>
    <dbReference type="NCBI Taxonomy" id="2018661"/>
    <lineage>
        <taxon>Eukaryota</taxon>
        <taxon>Metazoa</taxon>
        <taxon>Ecdysozoa</taxon>
        <taxon>Nematoda</taxon>
        <taxon>Chromadorea</taxon>
        <taxon>Rhabditida</taxon>
        <taxon>Rhabditina</taxon>
        <taxon>Rhabditomorpha</taxon>
        <taxon>Rhabditoidea</taxon>
        <taxon>Rhabditidae</taxon>
        <taxon>Diploscapter</taxon>
    </lineage>
</organism>
<dbReference type="STRING" id="2018661.A0A2A2KZG3"/>
<dbReference type="GO" id="GO:0005509">
    <property type="term" value="F:calcium ion binding"/>
    <property type="evidence" value="ECO:0007669"/>
    <property type="project" value="InterPro"/>
</dbReference>
<dbReference type="OrthoDB" id="191686at2759"/>
<dbReference type="AlphaFoldDB" id="A0A2A2KZG3"/>
<feature type="domain" description="EF-hand" evidence="4">
    <location>
        <begin position="213"/>
        <end position="248"/>
    </location>
</feature>
<evidence type="ECO:0000256" key="3">
    <source>
        <dbReference type="ARBA" id="ARBA00022837"/>
    </source>
</evidence>
<protein>
    <recommendedName>
        <fullName evidence="4">EF-hand domain-containing protein</fullName>
    </recommendedName>
</protein>
<keyword evidence="1" id="KW-0479">Metal-binding</keyword>
<dbReference type="EMBL" id="LIAE01007431">
    <property type="protein sequence ID" value="PAV79324.1"/>
    <property type="molecule type" value="Genomic_DNA"/>
</dbReference>
<dbReference type="PROSITE" id="PS00018">
    <property type="entry name" value="EF_HAND_1"/>
    <property type="match status" value="1"/>
</dbReference>
<dbReference type="PANTHER" id="PTHR23055">
    <property type="entry name" value="CALCIUM BINDING PROTEINS"/>
    <property type="match status" value="1"/>
</dbReference>
<reference evidence="5 6" key="1">
    <citation type="journal article" date="2017" name="Curr. Biol.">
        <title>Genome architecture and evolution of a unichromosomal asexual nematode.</title>
        <authorList>
            <person name="Fradin H."/>
            <person name="Zegar C."/>
            <person name="Gutwein M."/>
            <person name="Lucas J."/>
            <person name="Kovtun M."/>
            <person name="Corcoran D."/>
            <person name="Baugh L.R."/>
            <person name="Kiontke K."/>
            <person name="Gunsalus K."/>
            <person name="Fitch D.H."/>
            <person name="Piano F."/>
        </authorList>
    </citation>
    <scope>NUCLEOTIDE SEQUENCE [LARGE SCALE GENOMIC DNA]</scope>
    <source>
        <strain evidence="5">PF1309</strain>
    </source>
</reference>
<dbReference type="PANTHER" id="PTHR23055:SF171">
    <property type="entry name" value="EF-HAND DOMAIN-CONTAINING PROTEIN"/>
    <property type="match status" value="1"/>
</dbReference>
<dbReference type="Gene3D" id="1.10.238.10">
    <property type="entry name" value="EF-hand"/>
    <property type="match status" value="1"/>
</dbReference>
<evidence type="ECO:0000259" key="4">
    <source>
        <dbReference type="PROSITE" id="PS50222"/>
    </source>
</evidence>
<evidence type="ECO:0000256" key="2">
    <source>
        <dbReference type="ARBA" id="ARBA00022737"/>
    </source>
</evidence>
<name>A0A2A2KZG3_9BILA</name>
<keyword evidence="3" id="KW-0106">Calcium</keyword>
<keyword evidence="6" id="KW-1185">Reference proteome</keyword>
<dbReference type="InterPro" id="IPR002048">
    <property type="entry name" value="EF_hand_dom"/>
</dbReference>
<dbReference type="PROSITE" id="PS50222">
    <property type="entry name" value="EF_HAND_2"/>
    <property type="match status" value="1"/>
</dbReference>
<accession>A0A2A2KZG3</accession>
<proteinExistence type="predicted"/>
<dbReference type="InterPro" id="IPR028846">
    <property type="entry name" value="Recoverin"/>
</dbReference>
<dbReference type="SUPFAM" id="SSF47473">
    <property type="entry name" value="EF-hand"/>
    <property type="match status" value="1"/>
</dbReference>
<dbReference type="InterPro" id="IPR018247">
    <property type="entry name" value="EF_Hand_1_Ca_BS"/>
</dbReference>
<sequence>MIGNNQQKFLKNDNFQFDRVLHQVYSEPERFTSRSCIDRILIRIYWGLRAAQFKIFYKNEELDVDDSTDKWEIGVQPPLLETLVQQTHFDPRWIKYMYSRFKNVCPTGRMREHEFRKVLSSIIAAEKATDQYITRLFVAFSQQDKQTLTFEDLLATLCALHPQSARTNAQWTLKLITGTDDLQFTFPDFLSFTQSVFSLNEGKSKKEDVNRETVYQRATTIFNDLDRDQDGLVTVSDMEYFFAVRLVIILKANVFFQNFQIKDLYRSSIT</sequence>
<dbReference type="Proteomes" id="UP000218231">
    <property type="component" value="Unassembled WGS sequence"/>
</dbReference>
<comment type="caution">
    <text evidence="5">The sequence shown here is derived from an EMBL/GenBank/DDBJ whole genome shotgun (WGS) entry which is preliminary data.</text>
</comment>
<evidence type="ECO:0000313" key="6">
    <source>
        <dbReference type="Proteomes" id="UP000218231"/>
    </source>
</evidence>
<keyword evidence="2" id="KW-0677">Repeat</keyword>
<evidence type="ECO:0000256" key="1">
    <source>
        <dbReference type="ARBA" id="ARBA00022723"/>
    </source>
</evidence>
<evidence type="ECO:0000313" key="5">
    <source>
        <dbReference type="EMBL" id="PAV79324.1"/>
    </source>
</evidence>
<gene>
    <name evidence="5" type="ORF">WR25_23071</name>
</gene>
<dbReference type="InterPro" id="IPR011992">
    <property type="entry name" value="EF-hand-dom_pair"/>
</dbReference>